<keyword evidence="2" id="KW-1185">Reference proteome</keyword>
<gene>
    <name evidence="1" type="ORF">RHMOL_Rhmol02G0280400</name>
</gene>
<protein>
    <submittedName>
        <fullName evidence="1">Uncharacterized protein</fullName>
    </submittedName>
</protein>
<evidence type="ECO:0000313" key="1">
    <source>
        <dbReference type="EMBL" id="KAI8569451.1"/>
    </source>
</evidence>
<accession>A0ACC0PWA9</accession>
<proteinExistence type="predicted"/>
<organism evidence="1 2">
    <name type="scientific">Rhododendron molle</name>
    <name type="common">Chinese azalea</name>
    <name type="synonym">Azalea mollis</name>
    <dbReference type="NCBI Taxonomy" id="49168"/>
    <lineage>
        <taxon>Eukaryota</taxon>
        <taxon>Viridiplantae</taxon>
        <taxon>Streptophyta</taxon>
        <taxon>Embryophyta</taxon>
        <taxon>Tracheophyta</taxon>
        <taxon>Spermatophyta</taxon>
        <taxon>Magnoliopsida</taxon>
        <taxon>eudicotyledons</taxon>
        <taxon>Gunneridae</taxon>
        <taxon>Pentapetalae</taxon>
        <taxon>asterids</taxon>
        <taxon>Ericales</taxon>
        <taxon>Ericaceae</taxon>
        <taxon>Ericoideae</taxon>
        <taxon>Rhodoreae</taxon>
        <taxon>Rhododendron</taxon>
    </lineage>
</organism>
<name>A0ACC0PWA9_RHOML</name>
<comment type="caution">
    <text evidence="1">The sequence shown here is derived from an EMBL/GenBank/DDBJ whole genome shotgun (WGS) entry which is preliminary data.</text>
</comment>
<evidence type="ECO:0000313" key="2">
    <source>
        <dbReference type="Proteomes" id="UP001062846"/>
    </source>
</evidence>
<dbReference type="EMBL" id="CM046389">
    <property type="protein sequence ID" value="KAI8569451.1"/>
    <property type="molecule type" value="Genomic_DNA"/>
</dbReference>
<reference evidence="1" key="1">
    <citation type="submission" date="2022-02" db="EMBL/GenBank/DDBJ databases">
        <title>Plant Genome Project.</title>
        <authorList>
            <person name="Zhang R.-G."/>
        </authorList>
    </citation>
    <scope>NUCLEOTIDE SEQUENCE</scope>
    <source>
        <strain evidence="1">AT1</strain>
    </source>
</reference>
<dbReference type="Proteomes" id="UP001062846">
    <property type="component" value="Chromosome 2"/>
</dbReference>
<sequence length="129" mass="14725">MYSNGSTLVPNHEEVNWSFPHVKEAQWQSTDDWSHVETYNENKYLILGPVAAGIFMFVICVLFVCWWRYTHQHAQEAAGTEQAEIELAVAQPAQPAQAHGLDRIMIEQFPLLSFPVDESDMANQNVKYA</sequence>